<proteinExistence type="predicted"/>
<sequence>MRSYTHEDGGWTTGLAWSPDGKSLAYLIGSARADKALMSLMVCDPRGQNAQAAFTFEEPDLNDLWASWRLIGWSPTPPQAPAPPPHSREPAPMVKE</sequence>
<dbReference type="KEGG" id="ftj:FTUN_8650"/>
<evidence type="ECO:0000256" key="1">
    <source>
        <dbReference type="SAM" id="MobiDB-lite"/>
    </source>
</evidence>
<protein>
    <submittedName>
        <fullName evidence="2">Uncharacterized protein</fullName>
    </submittedName>
</protein>
<reference evidence="3" key="1">
    <citation type="submission" date="2020-05" db="EMBL/GenBank/DDBJ databases">
        <title>Frigoriglobus tundricola gen. nov., sp. nov., a psychrotolerant cellulolytic planctomycete of the family Gemmataceae with two divergent copies of 16S rRNA gene.</title>
        <authorList>
            <person name="Kulichevskaya I.S."/>
            <person name="Ivanova A.A."/>
            <person name="Naumoff D.G."/>
            <person name="Beletsky A.V."/>
            <person name="Rijpstra W.I.C."/>
            <person name="Sinninghe Damste J.S."/>
            <person name="Mardanov A.V."/>
            <person name="Ravin N.V."/>
            <person name="Dedysh S.N."/>
        </authorList>
    </citation>
    <scope>NUCLEOTIDE SEQUENCE [LARGE SCALE GENOMIC DNA]</scope>
    <source>
        <strain evidence="3">PL17</strain>
    </source>
</reference>
<name>A0A6M5Z607_9BACT</name>
<dbReference type="EMBL" id="CP053452">
    <property type="protein sequence ID" value="QJX01012.1"/>
    <property type="molecule type" value="Genomic_DNA"/>
</dbReference>
<gene>
    <name evidence="2" type="ORF">FTUN_8650</name>
</gene>
<dbReference type="Proteomes" id="UP000503447">
    <property type="component" value="Chromosome"/>
</dbReference>
<evidence type="ECO:0000313" key="3">
    <source>
        <dbReference type="Proteomes" id="UP000503447"/>
    </source>
</evidence>
<dbReference type="AlphaFoldDB" id="A0A6M5Z607"/>
<evidence type="ECO:0000313" key="2">
    <source>
        <dbReference type="EMBL" id="QJX01012.1"/>
    </source>
</evidence>
<feature type="compositionally biased region" description="Pro residues" evidence="1">
    <location>
        <begin position="75"/>
        <end position="85"/>
    </location>
</feature>
<accession>A0A6M5Z607</accession>
<keyword evidence="3" id="KW-1185">Reference proteome</keyword>
<dbReference type="SUPFAM" id="SSF82171">
    <property type="entry name" value="DPP6 N-terminal domain-like"/>
    <property type="match status" value="1"/>
</dbReference>
<feature type="compositionally biased region" description="Basic and acidic residues" evidence="1">
    <location>
        <begin position="86"/>
        <end position="96"/>
    </location>
</feature>
<feature type="region of interest" description="Disordered" evidence="1">
    <location>
        <begin position="75"/>
        <end position="96"/>
    </location>
</feature>
<organism evidence="2 3">
    <name type="scientific">Frigoriglobus tundricola</name>
    <dbReference type="NCBI Taxonomy" id="2774151"/>
    <lineage>
        <taxon>Bacteria</taxon>
        <taxon>Pseudomonadati</taxon>
        <taxon>Planctomycetota</taxon>
        <taxon>Planctomycetia</taxon>
        <taxon>Gemmatales</taxon>
        <taxon>Gemmataceae</taxon>
        <taxon>Frigoriglobus</taxon>
    </lineage>
</organism>